<feature type="domain" description="Enoyl reductase (ER)" evidence="6">
    <location>
        <begin position="8"/>
        <end position="346"/>
    </location>
</feature>
<dbReference type="CDD" id="cd08260">
    <property type="entry name" value="Zn_ADH6"/>
    <property type="match status" value="1"/>
</dbReference>
<evidence type="ECO:0000256" key="3">
    <source>
        <dbReference type="ARBA" id="ARBA00022833"/>
    </source>
</evidence>
<dbReference type="InterPro" id="IPR050129">
    <property type="entry name" value="Zn_alcohol_dh"/>
</dbReference>
<evidence type="ECO:0000256" key="4">
    <source>
        <dbReference type="ARBA" id="ARBA00023002"/>
    </source>
</evidence>
<dbReference type="GO" id="GO:0008270">
    <property type="term" value="F:zinc ion binding"/>
    <property type="evidence" value="ECO:0007669"/>
    <property type="project" value="InterPro"/>
</dbReference>
<dbReference type="PANTHER" id="PTHR43401">
    <property type="entry name" value="L-THREONINE 3-DEHYDROGENASE"/>
    <property type="match status" value="1"/>
</dbReference>
<dbReference type="AlphaFoldDB" id="A0A7K0J5I3"/>
<dbReference type="SUPFAM" id="SSF51735">
    <property type="entry name" value="NAD(P)-binding Rossmann-fold domains"/>
    <property type="match status" value="1"/>
</dbReference>
<keyword evidence="4" id="KW-0560">Oxidoreductase</keyword>
<evidence type="ECO:0000259" key="6">
    <source>
        <dbReference type="SMART" id="SM00829"/>
    </source>
</evidence>
<dbReference type="InterPro" id="IPR013154">
    <property type="entry name" value="ADH-like_N"/>
</dbReference>
<evidence type="ECO:0000313" key="7">
    <source>
        <dbReference type="EMBL" id="MSS45194.1"/>
    </source>
</evidence>
<reference evidence="7 8" key="1">
    <citation type="submission" date="2019-08" db="EMBL/GenBank/DDBJ databases">
        <title>In-depth cultivation of the pig gut microbiome towards novel bacterial diversity and tailored functional studies.</title>
        <authorList>
            <person name="Wylensek D."/>
            <person name="Hitch T.C.A."/>
            <person name="Clavel T."/>
        </authorList>
    </citation>
    <scope>NUCLEOTIDE SEQUENCE [LARGE SCALE GENOMIC DNA]</scope>
    <source>
        <strain evidence="7 8">WCA-380-WT-3A</strain>
    </source>
</reference>
<comment type="caution">
    <text evidence="7">The sequence shown here is derived from an EMBL/GenBank/DDBJ whole genome shotgun (WGS) entry which is preliminary data.</text>
</comment>
<dbReference type="RefSeq" id="WP_154561957.1">
    <property type="nucleotide sequence ID" value="NZ_VUMG01000001.1"/>
</dbReference>
<evidence type="ECO:0000256" key="1">
    <source>
        <dbReference type="ARBA" id="ARBA00001947"/>
    </source>
</evidence>
<gene>
    <name evidence="7" type="ORF">FYJ43_03840</name>
</gene>
<dbReference type="InterPro" id="IPR002328">
    <property type="entry name" value="ADH_Zn_CS"/>
</dbReference>
<keyword evidence="8" id="KW-1185">Reference proteome</keyword>
<dbReference type="Pfam" id="PF00107">
    <property type="entry name" value="ADH_zinc_N"/>
    <property type="match status" value="1"/>
</dbReference>
<organism evidence="7 8">
    <name type="scientific">Cutibacterium porci</name>
    <dbReference type="NCBI Taxonomy" id="2605781"/>
    <lineage>
        <taxon>Bacteria</taxon>
        <taxon>Bacillati</taxon>
        <taxon>Actinomycetota</taxon>
        <taxon>Actinomycetes</taxon>
        <taxon>Propionibacteriales</taxon>
        <taxon>Propionibacteriaceae</taxon>
        <taxon>Cutibacterium</taxon>
    </lineage>
</organism>
<proteinExistence type="inferred from homology"/>
<dbReference type="EMBL" id="VUMG01000001">
    <property type="protein sequence ID" value="MSS45194.1"/>
    <property type="molecule type" value="Genomic_DNA"/>
</dbReference>
<dbReference type="SMART" id="SM00829">
    <property type="entry name" value="PKS_ER"/>
    <property type="match status" value="1"/>
</dbReference>
<keyword evidence="2 5" id="KW-0479">Metal-binding</keyword>
<dbReference type="SUPFAM" id="SSF50129">
    <property type="entry name" value="GroES-like"/>
    <property type="match status" value="1"/>
</dbReference>
<dbReference type="PANTHER" id="PTHR43401:SF5">
    <property type="entry name" value="ALCOHOL DEHYDROGENASE-RELATED"/>
    <property type="match status" value="1"/>
</dbReference>
<sequence length="351" mass="37042">MKAALVEQYHEPLAIRDIPEPTHDSDGVIVEVKACGVCRSDWHGWQGEWPGFTGGSLPHIFGHEFVGLVSDIGSNVSRYRVGDRVIVPFTLGCGHCEYCRSGHSNVCPAVSMPGFSYDGGFAQYVAVPDADANLVKLPDAIDFTDAAGMGCRLMTAYHGVVEVGQIHPGDWLVVYGAGGVGLSATLVATSAGANVIAVDIADDKLELARKVGAVATINSREADPVEAVRELTDGGADKSVDALGISETLHNAVSSLRSRGTHIQIGMTPEGPDGDVALTINDLIAKEIDFRGSFGMPAVEFRYLLNQVAAGKMKPGQLVTKTIALSEVNDALTAMSTYNTVGTTVITDFTH</sequence>
<dbReference type="Pfam" id="PF08240">
    <property type="entry name" value="ADH_N"/>
    <property type="match status" value="1"/>
</dbReference>
<dbReference type="Proteomes" id="UP000466104">
    <property type="component" value="Unassembled WGS sequence"/>
</dbReference>
<comment type="similarity">
    <text evidence="5">Belongs to the zinc-containing alcohol dehydrogenase family.</text>
</comment>
<dbReference type="InterPro" id="IPR011032">
    <property type="entry name" value="GroES-like_sf"/>
</dbReference>
<protein>
    <submittedName>
        <fullName evidence="7">Zinc-dependent alcohol dehydrogenase family protein</fullName>
    </submittedName>
</protein>
<dbReference type="PROSITE" id="PS00059">
    <property type="entry name" value="ADH_ZINC"/>
    <property type="match status" value="1"/>
</dbReference>
<dbReference type="InterPro" id="IPR020843">
    <property type="entry name" value="ER"/>
</dbReference>
<name>A0A7K0J5I3_9ACTN</name>
<dbReference type="InterPro" id="IPR036291">
    <property type="entry name" value="NAD(P)-bd_dom_sf"/>
</dbReference>
<comment type="cofactor">
    <cofactor evidence="1 5">
        <name>Zn(2+)</name>
        <dbReference type="ChEBI" id="CHEBI:29105"/>
    </cofactor>
</comment>
<dbReference type="Gene3D" id="3.90.180.10">
    <property type="entry name" value="Medium-chain alcohol dehydrogenases, catalytic domain"/>
    <property type="match status" value="1"/>
</dbReference>
<evidence type="ECO:0000256" key="2">
    <source>
        <dbReference type="ARBA" id="ARBA00022723"/>
    </source>
</evidence>
<evidence type="ECO:0000313" key="8">
    <source>
        <dbReference type="Proteomes" id="UP000466104"/>
    </source>
</evidence>
<accession>A0A7K0J5I3</accession>
<evidence type="ECO:0000256" key="5">
    <source>
        <dbReference type="RuleBase" id="RU361277"/>
    </source>
</evidence>
<keyword evidence="3 5" id="KW-0862">Zinc</keyword>
<dbReference type="GO" id="GO:0016491">
    <property type="term" value="F:oxidoreductase activity"/>
    <property type="evidence" value="ECO:0007669"/>
    <property type="project" value="UniProtKB-KW"/>
</dbReference>
<dbReference type="InterPro" id="IPR013149">
    <property type="entry name" value="ADH-like_C"/>
</dbReference>